<evidence type="ECO:0000256" key="2">
    <source>
        <dbReference type="ARBA" id="ARBA00023043"/>
    </source>
</evidence>
<dbReference type="EMBL" id="SWCJ01000001">
    <property type="protein sequence ID" value="TKB58366.1"/>
    <property type="molecule type" value="Genomic_DNA"/>
</dbReference>
<accession>A0A4U1BSI1</accession>
<keyword evidence="1" id="KW-0677">Repeat</keyword>
<feature type="repeat" description="ANK" evidence="3">
    <location>
        <begin position="65"/>
        <end position="97"/>
    </location>
</feature>
<evidence type="ECO:0000313" key="5">
    <source>
        <dbReference type="Proteomes" id="UP000305675"/>
    </source>
</evidence>
<dbReference type="OrthoDB" id="5918649at2"/>
<dbReference type="Pfam" id="PF12796">
    <property type="entry name" value="Ank_2"/>
    <property type="match status" value="3"/>
</dbReference>
<dbReference type="RefSeq" id="WP_136861514.1">
    <property type="nucleotide sequence ID" value="NZ_SWCJ01000001.1"/>
</dbReference>
<evidence type="ECO:0000313" key="4">
    <source>
        <dbReference type="EMBL" id="TKB58366.1"/>
    </source>
</evidence>
<gene>
    <name evidence="4" type="ORF">FCL42_01045</name>
</gene>
<feature type="repeat" description="ANK" evidence="3">
    <location>
        <begin position="294"/>
        <end position="326"/>
    </location>
</feature>
<keyword evidence="5" id="KW-1185">Reference proteome</keyword>
<evidence type="ECO:0000256" key="3">
    <source>
        <dbReference type="PROSITE-ProRule" id="PRU00023"/>
    </source>
</evidence>
<dbReference type="PROSITE" id="PS50088">
    <property type="entry name" value="ANK_REPEAT"/>
    <property type="match status" value="3"/>
</dbReference>
<dbReference type="PANTHER" id="PTHR24198">
    <property type="entry name" value="ANKYRIN REPEAT AND PROTEIN KINASE DOMAIN-CONTAINING PROTEIN"/>
    <property type="match status" value="1"/>
</dbReference>
<dbReference type="PROSITE" id="PS50297">
    <property type="entry name" value="ANK_REP_REGION"/>
    <property type="match status" value="2"/>
</dbReference>
<evidence type="ECO:0000256" key="1">
    <source>
        <dbReference type="ARBA" id="ARBA00022737"/>
    </source>
</evidence>
<dbReference type="PRINTS" id="PR01415">
    <property type="entry name" value="ANKYRIN"/>
</dbReference>
<dbReference type="Proteomes" id="UP000305675">
    <property type="component" value="Unassembled WGS sequence"/>
</dbReference>
<dbReference type="SMART" id="SM00248">
    <property type="entry name" value="ANK"/>
    <property type="match status" value="10"/>
</dbReference>
<comment type="caution">
    <text evidence="4">The sequence shown here is derived from an EMBL/GenBank/DDBJ whole genome shotgun (WGS) entry which is preliminary data.</text>
</comment>
<keyword evidence="2 3" id="KW-0040">ANK repeat</keyword>
<dbReference type="PANTHER" id="PTHR24198:SF165">
    <property type="entry name" value="ANKYRIN REPEAT-CONTAINING PROTEIN-RELATED"/>
    <property type="match status" value="1"/>
</dbReference>
<dbReference type="InterPro" id="IPR002110">
    <property type="entry name" value="Ankyrin_rpt"/>
</dbReference>
<dbReference type="AlphaFoldDB" id="A0A4U1BSI1"/>
<feature type="repeat" description="ANK" evidence="3">
    <location>
        <begin position="131"/>
        <end position="163"/>
    </location>
</feature>
<dbReference type="SUPFAM" id="SSF48403">
    <property type="entry name" value="Ankyrin repeat"/>
    <property type="match status" value="1"/>
</dbReference>
<name>A0A4U1BSI1_9GAMM</name>
<sequence length="397" mass="42705">MPNAIIDAVANGDLAAVSTILTESPSAANQQDAQGNSAFMLALERGFKNVAQALLASADFDVNAGALTPLQLCIELGYIELAIELLNKGANPNIATRTSSSALLTALDNEYFELAEKMVAAGAEVNIRNAKGWTPLIWAAISGRRAIVEFLLNHGADIHLCNNDGWNAITGAYFKKHTDVVTTLREKGAVFGSKYANAALITAYADGNLRLVEHLLDLGASGDICDEQQQPLVAKALKAGDVELTLKLLDCGANPNAKLSNGVPLLVYAAQMGNKAMVEKLLLKGVATNHLTKGGRSAIWEATHDKRSALVRLLLEHGADANACFNRMPVLSQAVVNGDTESVRLLLDFGANPLENFQKSQKEWSNLDYSSLSANGERDNYKEIVKLLKSKERQHRE</sequence>
<reference evidence="4 5" key="1">
    <citation type="submission" date="2019-04" db="EMBL/GenBank/DDBJ databases">
        <authorList>
            <person name="Hwang J.C."/>
        </authorList>
    </citation>
    <scope>NUCLEOTIDE SEQUENCE [LARGE SCALE GENOMIC DNA]</scope>
    <source>
        <strain evidence="4 5">IMCC35002</strain>
    </source>
</reference>
<dbReference type="InterPro" id="IPR036770">
    <property type="entry name" value="Ankyrin_rpt-contain_sf"/>
</dbReference>
<protein>
    <submittedName>
        <fullName evidence="4">Ankyrin repeat domain-containing protein</fullName>
    </submittedName>
</protein>
<organism evidence="4 5">
    <name type="scientific">Ferrimonas aestuarii</name>
    <dbReference type="NCBI Taxonomy" id="2569539"/>
    <lineage>
        <taxon>Bacteria</taxon>
        <taxon>Pseudomonadati</taxon>
        <taxon>Pseudomonadota</taxon>
        <taxon>Gammaproteobacteria</taxon>
        <taxon>Alteromonadales</taxon>
        <taxon>Ferrimonadaceae</taxon>
        <taxon>Ferrimonas</taxon>
    </lineage>
</organism>
<dbReference type="Gene3D" id="1.25.40.20">
    <property type="entry name" value="Ankyrin repeat-containing domain"/>
    <property type="match status" value="2"/>
</dbReference>
<proteinExistence type="predicted"/>